<dbReference type="AlphaFoldDB" id="A0A517QKM0"/>
<evidence type="ECO:0000256" key="1">
    <source>
        <dbReference type="ARBA" id="ARBA00007613"/>
    </source>
</evidence>
<evidence type="ECO:0000256" key="2">
    <source>
        <dbReference type="SAM" id="Coils"/>
    </source>
</evidence>
<organism evidence="4 5">
    <name type="scientific">Thalassoglobus polymorphus</name>
    <dbReference type="NCBI Taxonomy" id="2527994"/>
    <lineage>
        <taxon>Bacteria</taxon>
        <taxon>Pseudomonadati</taxon>
        <taxon>Planctomycetota</taxon>
        <taxon>Planctomycetia</taxon>
        <taxon>Planctomycetales</taxon>
        <taxon>Planctomycetaceae</taxon>
        <taxon>Thalassoglobus</taxon>
    </lineage>
</organism>
<dbReference type="Pfam" id="PF02321">
    <property type="entry name" value="OEP"/>
    <property type="match status" value="1"/>
</dbReference>
<feature type="coiled-coil region" evidence="2">
    <location>
        <begin position="299"/>
        <end position="326"/>
    </location>
</feature>
<dbReference type="OrthoDB" id="235971at2"/>
<protein>
    <submittedName>
        <fullName evidence="4">Outer membrane efflux protein</fullName>
    </submittedName>
</protein>
<dbReference type="InterPro" id="IPR010131">
    <property type="entry name" value="MdtP/NodT-like"/>
</dbReference>
<dbReference type="SUPFAM" id="SSF56954">
    <property type="entry name" value="Outer membrane efflux proteins (OEP)"/>
    <property type="match status" value="2"/>
</dbReference>
<dbReference type="PROSITE" id="PS51257">
    <property type="entry name" value="PROKAR_LIPOPROTEIN"/>
    <property type="match status" value="1"/>
</dbReference>
<evidence type="ECO:0000313" key="5">
    <source>
        <dbReference type="Proteomes" id="UP000315724"/>
    </source>
</evidence>
<dbReference type="PANTHER" id="PTHR30203">
    <property type="entry name" value="OUTER MEMBRANE CATION EFFLUX PROTEIN"/>
    <property type="match status" value="1"/>
</dbReference>
<dbReference type="RefSeq" id="WP_145197298.1">
    <property type="nucleotide sequence ID" value="NZ_CP036267.1"/>
</dbReference>
<keyword evidence="5" id="KW-1185">Reference proteome</keyword>
<reference evidence="4 5" key="1">
    <citation type="submission" date="2019-02" db="EMBL/GenBank/DDBJ databases">
        <title>Deep-cultivation of Planctomycetes and their phenomic and genomic characterization uncovers novel biology.</title>
        <authorList>
            <person name="Wiegand S."/>
            <person name="Jogler M."/>
            <person name="Boedeker C."/>
            <person name="Pinto D."/>
            <person name="Vollmers J."/>
            <person name="Rivas-Marin E."/>
            <person name="Kohn T."/>
            <person name="Peeters S.H."/>
            <person name="Heuer A."/>
            <person name="Rast P."/>
            <person name="Oberbeckmann S."/>
            <person name="Bunk B."/>
            <person name="Jeske O."/>
            <person name="Meyerdierks A."/>
            <person name="Storesund J.E."/>
            <person name="Kallscheuer N."/>
            <person name="Luecker S."/>
            <person name="Lage O.M."/>
            <person name="Pohl T."/>
            <person name="Merkel B.J."/>
            <person name="Hornburger P."/>
            <person name="Mueller R.-W."/>
            <person name="Bruemmer F."/>
            <person name="Labrenz M."/>
            <person name="Spormann A.M."/>
            <person name="Op den Camp H."/>
            <person name="Overmann J."/>
            <person name="Amann R."/>
            <person name="Jetten M.S.M."/>
            <person name="Mascher T."/>
            <person name="Medema M.H."/>
            <person name="Devos D.P."/>
            <person name="Kaster A.-K."/>
            <person name="Ovreas L."/>
            <person name="Rohde M."/>
            <person name="Galperin M.Y."/>
            <person name="Jogler C."/>
        </authorList>
    </citation>
    <scope>NUCLEOTIDE SEQUENCE [LARGE SCALE GENOMIC DNA]</scope>
    <source>
        <strain evidence="4 5">Mal48</strain>
    </source>
</reference>
<dbReference type="Proteomes" id="UP000315724">
    <property type="component" value="Chromosome"/>
</dbReference>
<dbReference type="InterPro" id="IPR003423">
    <property type="entry name" value="OMP_efflux"/>
</dbReference>
<dbReference type="EMBL" id="CP036267">
    <property type="protein sequence ID" value="QDT32189.1"/>
    <property type="molecule type" value="Genomic_DNA"/>
</dbReference>
<sequence>MRIRSRKLKSWITCLIGLSVVGSSVGCSRSFWRQQADADTYEAITEHLTDQRWAVPRIDLTPDPRSRFYDPYDPDHAPLPPDDPAAHTYMHWVNGWEGYKCWHQFGDLMSVENPQWLAQFGFTPEMIDEVTGEYIAPVPQLENVKLVEAIELSQIHSRDYQFELENLFLTALAVTFERYQLGVRYLEPTGGVSGTLTEGGGLGRFNVNSIGVSQSLPWGTQLVTSLANTTLWSFGAGGQSSSVSTLSFQILQPLLNDAGRKVNLENLTQIERDLLYQARSLARFRKELFTDIVQDYLGLLQQFQAIRNEEGNIERLREQLERLLAANQPEFSSANVEVPDLGADFEIPEELQHKLDYRLKRLIWRGLMTAQEEQIFRNIRPDPEFQAKIDELKSSLPNVASGLNVLQVQFDLTNSVNRLRGQERALQDSLDSFKISLGLPPDMQMTINDRMLKPFEVIDPRLTEQEELIKDFIEELYVDNATEPSQLKTIATNFSAILETVKRDVVEVIGNDLDKFKTILPTRLETLEEPSAKAQLMADYTQVKDRYEAFLGDFGDIEAATEAILVRLEQPDIDEVLALQLLSQLIDMRQDLLLKVQSAAVIQVSSRVELIDIAEFDVSLEDATYTAVDQRLDLMNSRARVMDARRRVEVIANDLKSVLDVGIDGSLSTPSGETNPFDFRSDTGQLTASLSFDTPLDQIDERNAYREALIAYQRQRRNYMAAEDEVKASVRTAWRQLNVLKQNLETSRLAVRIAALQYESAVAEGAAPKDPRQVANSGSSGVEGQNLTRALSSILQAQNQLISNYVSYERNRLNIYRDMGIMDIGPDGIWNDQVYRNLDRFDEEAVNNGGFNEDNNINENDSAVRQLNGLDRGGNRVSLLGGTRPGDENDEPGVVELDHVLGRLGENPGRSADVESGARPFPGQFVGTRESRQSE</sequence>
<dbReference type="Gene3D" id="1.20.1600.10">
    <property type="entry name" value="Outer membrane efflux proteins (OEP)"/>
    <property type="match status" value="2"/>
</dbReference>
<comment type="similarity">
    <text evidence="1">Belongs to the outer membrane factor (OMF) (TC 1.B.17) family.</text>
</comment>
<evidence type="ECO:0000313" key="4">
    <source>
        <dbReference type="EMBL" id="QDT32189.1"/>
    </source>
</evidence>
<evidence type="ECO:0000256" key="3">
    <source>
        <dbReference type="SAM" id="MobiDB-lite"/>
    </source>
</evidence>
<dbReference type="KEGG" id="tpol:Mal48_14310"/>
<dbReference type="PANTHER" id="PTHR30203:SF33">
    <property type="entry name" value="BLR4455 PROTEIN"/>
    <property type="match status" value="1"/>
</dbReference>
<accession>A0A517QKM0</accession>
<feature type="region of interest" description="Disordered" evidence="3">
    <location>
        <begin position="904"/>
        <end position="935"/>
    </location>
</feature>
<proteinExistence type="inferred from homology"/>
<gene>
    <name evidence="4" type="ORF">Mal48_14310</name>
</gene>
<keyword evidence="2" id="KW-0175">Coiled coil</keyword>
<dbReference type="GO" id="GO:0015562">
    <property type="term" value="F:efflux transmembrane transporter activity"/>
    <property type="evidence" value="ECO:0007669"/>
    <property type="project" value="InterPro"/>
</dbReference>
<name>A0A517QKM0_9PLAN</name>